<dbReference type="RefSeq" id="WP_054209407.1">
    <property type="nucleotide sequence ID" value="NZ_LGSZ01000040.1"/>
</dbReference>
<keyword evidence="3" id="KW-1185">Reference proteome</keyword>
<evidence type="ECO:0000313" key="3">
    <source>
        <dbReference type="Proteomes" id="UP000037822"/>
    </source>
</evidence>
<proteinExistence type="predicted"/>
<dbReference type="OrthoDB" id="8163526at2"/>
<feature type="compositionally biased region" description="Acidic residues" evidence="1">
    <location>
        <begin position="73"/>
        <end position="103"/>
    </location>
</feature>
<sequence length="110" mass="12046">MLAIQGLKCIYDTGARGWAIELVLSGEGEEAVRRFDVDGPDDADMLIEAFEDSTSSAFDPATGEIVFAYEYADFADDEEEDEDGDGDDDAEDEDEVSEDETSGDEEKARQ</sequence>
<organism evidence="2 3">
    <name type="scientific">Bosea vaviloviae</name>
    <dbReference type="NCBI Taxonomy" id="1526658"/>
    <lineage>
        <taxon>Bacteria</taxon>
        <taxon>Pseudomonadati</taxon>
        <taxon>Pseudomonadota</taxon>
        <taxon>Alphaproteobacteria</taxon>
        <taxon>Hyphomicrobiales</taxon>
        <taxon>Boseaceae</taxon>
        <taxon>Bosea</taxon>
    </lineage>
</organism>
<accession>A0A0N0MB84</accession>
<reference evidence="2 3" key="1">
    <citation type="submission" date="2015-07" db="EMBL/GenBank/DDBJ databases">
        <title>Whole genome sequencing of Bosea vaviloviae isolated from cave pool.</title>
        <authorList>
            <person name="Tan N.E.H."/>
            <person name="Lee Y.P."/>
            <person name="Gan H.M."/>
            <person name="Barton H."/>
            <person name="Savka M.A."/>
        </authorList>
    </citation>
    <scope>NUCLEOTIDE SEQUENCE [LARGE SCALE GENOMIC DNA]</scope>
    <source>
        <strain evidence="2 3">SD260</strain>
    </source>
</reference>
<dbReference type="Proteomes" id="UP000037822">
    <property type="component" value="Unassembled WGS sequence"/>
</dbReference>
<feature type="region of interest" description="Disordered" evidence="1">
    <location>
        <begin position="72"/>
        <end position="110"/>
    </location>
</feature>
<evidence type="ECO:0000256" key="1">
    <source>
        <dbReference type="SAM" id="MobiDB-lite"/>
    </source>
</evidence>
<dbReference type="AlphaFoldDB" id="A0A0N0MB84"/>
<name>A0A0N0MB84_9HYPH</name>
<comment type="caution">
    <text evidence="2">The sequence shown here is derived from an EMBL/GenBank/DDBJ whole genome shotgun (WGS) entry which is preliminary data.</text>
</comment>
<protein>
    <submittedName>
        <fullName evidence="2">Uncharacterized protein</fullName>
    </submittedName>
</protein>
<dbReference type="EMBL" id="LGSZ01000040">
    <property type="protein sequence ID" value="KPH80596.1"/>
    <property type="molecule type" value="Genomic_DNA"/>
</dbReference>
<evidence type="ECO:0000313" key="2">
    <source>
        <dbReference type="EMBL" id="KPH80596.1"/>
    </source>
</evidence>
<dbReference type="PATRIC" id="fig|1526658.3.peg.3961"/>
<gene>
    <name evidence="2" type="ORF">AE618_12630</name>
</gene>